<dbReference type="GO" id="GO:0005829">
    <property type="term" value="C:cytosol"/>
    <property type="evidence" value="ECO:0007669"/>
    <property type="project" value="TreeGrafter"/>
</dbReference>
<dbReference type="PANTHER" id="PTHR11635">
    <property type="entry name" value="CAMP-DEPENDENT PROTEIN KINASE REGULATORY CHAIN"/>
    <property type="match status" value="1"/>
</dbReference>
<dbReference type="GO" id="GO:0030552">
    <property type="term" value="F:cAMP binding"/>
    <property type="evidence" value="ECO:0007669"/>
    <property type="project" value="TreeGrafter"/>
</dbReference>
<protein>
    <submittedName>
        <fullName evidence="2">Cyclic nucleotide-binding domain-containing protein</fullName>
    </submittedName>
</protein>
<dbReference type="SUPFAM" id="SSF51206">
    <property type="entry name" value="cAMP-binding domain-like"/>
    <property type="match status" value="1"/>
</dbReference>
<dbReference type="InterPro" id="IPR014710">
    <property type="entry name" value="RmlC-like_jellyroll"/>
</dbReference>
<dbReference type="Proteomes" id="UP000317557">
    <property type="component" value="Unassembled WGS sequence"/>
</dbReference>
<dbReference type="InterPro" id="IPR050503">
    <property type="entry name" value="cAMP-dep_PK_reg_su-like"/>
</dbReference>
<dbReference type="InterPro" id="IPR000595">
    <property type="entry name" value="cNMP-bd_dom"/>
</dbReference>
<dbReference type="GO" id="GO:0005952">
    <property type="term" value="C:cAMP-dependent protein kinase complex"/>
    <property type="evidence" value="ECO:0007669"/>
    <property type="project" value="InterPro"/>
</dbReference>
<sequence length="183" mass="21136">MFNRIKRLKNQSDIVFNSRFLANLNPAERYEFLQLCHNRSYKEGEYVFYKNDPGTGMYFIEEGQIELSLKTLAESEQESGEFPRLELASPDSFGALSIGYDLRRKSSARCLADCKLLGFFKPDFEVLKDRHPKIAVKFLQTLANIALRQLDTTTQKLAEISDEPTALGIQFETYYEDQHQESV</sequence>
<dbReference type="RefSeq" id="WP_142455529.1">
    <property type="nucleotide sequence ID" value="NZ_FXTP01000014.1"/>
</dbReference>
<feature type="domain" description="Cyclic nucleotide-binding" evidence="1">
    <location>
        <begin position="20"/>
        <end position="127"/>
    </location>
</feature>
<evidence type="ECO:0000259" key="1">
    <source>
        <dbReference type="PROSITE" id="PS50042"/>
    </source>
</evidence>
<dbReference type="InterPro" id="IPR018490">
    <property type="entry name" value="cNMP-bd_dom_sf"/>
</dbReference>
<dbReference type="Pfam" id="PF00027">
    <property type="entry name" value="cNMP_binding"/>
    <property type="match status" value="1"/>
</dbReference>
<dbReference type="PROSITE" id="PS50042">
    <property type="entry name" value="CNMP_BINDING_3"/>
    <property type="match status" value="1"/>
</dbReference>
<dbReference type="PANTHER" id="PTHR11635:SF152">
    <property type="entry name" value="CAMP-DEPENDENT PROTEIN KINASE TYPE I REGULATORY SUBUNIT-RELATED"/>
    <property type="match status" value="1"/>
</dbReference>
<evidence type="ECO:0000313" key="3">
    <source>
        <dbReference type="Proteomes" id="UP000317557"/>
    </source>
</evidence>
<evidence type="ECO:0000313" key="2">
    <source>
        <dbReference type="EMBL" id="SMO89581.1"/>
    </source>
</evidence>
<gene>
    <name evidence="2" type="ORF">SAMN06265219_11476</name>
</gene>
<dbReference type="GO" id="GO:0004862">
    <property type="term" value="F:cAMP-dependent protein kinase inhibitor activity"/>
    <property type="evidence" value="ECO:0007669"/>
    <property type="project" value="TreeGrafter"/>
</dbReference>
<dbReference type="Gene3D" id="2.60.120.10">
    <property type="entry name" value="Jelly Rolls"/>
    <property type="match status" value="1"/>
</dbReference>
<dbReference type="SMART" id="SM00100">
    <property type="entry name" value="cNMP"/>
    <property type="match status" value="1"/>
</dbReference>
<dbReference type="CDD" id="cd00038">
    <property type="entry name" value="CAP_ED"/>
    <property type="match status" value="1"/>
</dbReference>
<dbReference type="GO" id="GO:0034236">
    <property type="term" value="F:protein kinase A catalytic subunit binding"/>
    <property type="evidence" value="ECO:0007669"/>
    <property type="project" value="TreeGrafter"/>
</dbReference>
<proteinExistence type="predicted"/>
<dbReference type="EMBL" id="FXTP01000014">
    <property type="protein sequence ID" value="SMO89581.1"/>
    <property type="molecule type" value="Genomic_DNA"/>
</dbReference>
<dbReference type="OrthoDB" id="1523752at2"/>
<accession>A0A521F1R8</accession>
<organism evidence="2 3">
    <name type="scientific">Gracilimonas mengyeensis</name>
    <dbReference type="NCBI Taxonomy" id="1302730"/>
    <lineage>
        <taxon>Bacteria</taxon>
        <taxon>Pseudomonadati</taxon>
        <taxon>Balneolota</taxon>
        <taxon>Balneolia</taxon>
        <taxon>Balneolales</taxon>
        <taxon>Balneolaceae</taxon>
        <taxon>Gracilimonas</taxon>
    </lineage>
</organism>
<dbReference type="AlphaFoldDB" id="A0A521F1R8"/>
<reference evidence="2 3" key="1">
    <citation type="submission" date="2017-05" db="EMBL/GenBank/DDBJ databases">
        <authorList>
            <person name="Varghese N."/>
            <person name="Submissions S."/>
        </authorList>
    </citation>
    <scope>NUCLEOTIDE SEQUENCE [LARGE SCALE GENOMIC DNA]</scope>
    <source>
        <strain evidence="2 3">DSM 21985</strain>
    </source>
</reference>
<keyword evidence="3" id="KW-1185">Reference proteome</keyword>
<name>A0A521F1R8_9BACT</name>